<keyword evidence="5 12" id="KW-0378">Hydrolase</keyword>
<keyword evidence="9 12" id="KW-1015">Disulfide bond</keyword>
<feature type="binding site" evidence="12">
    <location>
        <position position="640"/>
    </location>
    <ligand>
        <name>Zn(2+)</name>
        <dbReference type="ChEBI" id="CHEBI:29105"/>
        <note>catalytic</note>
    </ligand>
</feature>
<keyword evidence="8" id="KW-0472">Membrane</keyword>
<dbReference type="Proteomes" id="UP000005239">
    <property type="component" value="Unassembled WGS sequence"/>
</dbReference>
<feature type="binding site" evidence="12">
    <location>
        <position position="636"/>
    </location>
    <ligand>
        <name>Zn(2+)</name>
        <dbReference type="ChEBI" id="CHEBI:29105"/>
        <note>catalytic</note>
    </ligand>
</feature>
<keyword evidence="3 12" id="KW-0645">Protease</keyword>
<dbReference type="CDD" id="cd04280">
    <property type="entry name" value="ZnMc_astacin_like"/>
    <property type="match status" value="1"/>
</dbReference>
<dbReference type="AlphaFoldDB" id="A0A2A6C9M0"/>
<evidence type="ECO:0000256" key="9">
    <source>
        <dbReference type="ARBA" id="ARBA00023157"/>
    </source>
</evidence>
<dbReference type="GO" id="GO:0018996">
    <property type="term" value="P:molting cycle, collagen and cuticulin-based cuticle"/>
    <property type="evidence" value="ECO:0007669"/>
    <property type="project" value="UniProtKB-ARBA"/>
</dbReference>
<accession>A0A8R1UDG9</accession>
<feature type="signal peptide" evidence="13">
    <location>
        <begin position="1"/>
        <end position="23"/>
    </location>
</feature>
<dbReference type="InterPro" id="IPR001506">
    <property type="entry name" value="Peptidase_M12A"/>
</dbReference>
<evidence type="ECO:0000256" key="5">
    <source>
        <dbReference type="ARBA" id="ARBA00022801"/>
    </source>
</evidence>
<dbReference type="CDD" id="cd19049">
    <property type="entry name" value="LGIC_TM_anion"/>
    <property type="match status" value="1"/>
</dbReference>
<dbReference type="GO" id="GO:0004222">
    <property type="term" value="F:metalloendopeptidase activity"/>
    <property type="evidence" value="ECO:0000318"/>
    <property type="project" value="GO_Central"/>
</dbReference>
<proteinExistence type="predicted"/>
<dbReference type="PROSITE" id="PS00022">
    <property type="entry name" value="EGF_1"/>
    <property type="match status" value="1"/>
</dbReference>
<dbReference type="Gene3D" id="1.20.58.390">
    <property type="entry name" value="Neurotransmitter-gated ion-channel transmembrane domain"/>
    <property type="match status" value="1"/>
</dbReference>
<dbReference type="PROSITE" id="PS51864">
    <property type="entry name" value="ASTACIN"/>
    <property type="match status" value="1"/>
</dbReference>
<evidence type="ECO:0000256" key="3">
    <source>
        <dbReference type="ARBA" id="ARBA00022670"/>
    </source>
</evidence>
<dbReference type="GO" id="GO:0016020">
    <property type="term" value="C:membrane"/>
    <property type="evidence" value="ECO:0007669"/>
    <property type="project" value="UniProtKB-SubCell"/>
</dbReference>
<accession>A0A2A6C9M0</accession>
<keyword evidence="6 12" id="KW-0862">Zinc</keyword>
<dbReference type="InterPro" id="IPR000742">
    <property type="entry name" value="EGF"/>
</dbReference>
<dbReference type="InterPro" id="IPR006202">
    <property type="entry name" value="Neur_chan_lig-bd"/>
</dbReference>
<dbReference type="SUPFAM" id="SSF63712">
    <property type="entry name" value="Nicotinic receptor ligand binding domain-like"/>
    <property type="match status" value="1"/>
</dbReference>
<organism evidence="14 15">
    <name type="scientific">Pristionchus pacificus</name>
    <name type="common">Parasitic nematode worm</name>
    <dbReference type="NCBI Taxonomy" id="54126"/>
    <lineage>
        <taxon>Eukaryota</taxon>
        <taxon>Metazoa</taxon>
        <taxon>Ecdysozoa</taxon>
        <taxon>Nematoda</taxon>
        <taxon>Chromadorea</taxon>
        <taxon>Rhabditida</taxon>
        <taxon>Rhabditina</taxon>
        <taxon>Diplogasteromorpha</taxon>
        <taxon>Diplogasteroidea</taxon>
        <taxon>Neodiplogasteridae</taxon>
        <taxon>Pristionchus</taxon>
    </lineage>
</organism>
<reference evidence="15" key="1">
    <citation type="journal article" date="2008" name="Nat. Genet.">
        <title>The Pristionchus pacificus genome provides a unique perspective on nematode lifestyle and parasitism.</title>
        <authorList>
            <person name="Dieterich C."/>
            <person name="Clifton S.W."/>
            <person name="Schuster L.N."/>
            <person name="Chinwalla A."/>
            <person name="Delehaunty K."/>
            <person name="Dinkelacker I."/>
            <person name="Fulton L."/>
            <person name="Fulton R."/>
            <person name="Godfrey J."/>
            <person name="Minx P."/>
            <person name="Mitreva M."/>
            <person name="Roeseler W."/>
            <person name="Tian H."/>
            <person name="Witte H."/>
            <person name="Yang S.P."/>
            <person name="Wilson R.K."/>
            <person name="Sommer R.J."/>
        </authorList>
    </citation>
    <scope>NUCLEOTIDE SEQUENCE [LARGE SCALE GENOMIC DNA]</scope>
    <source>
        <strain evidence="15">PS312</strain>
    </source>
</reference>
<dbReference type="InterPro" id="IPR018000">
    <property type="entry name" value="Neurotransmitter_ion_chnl_CS"/>
</dbReference>
<sequence>MTSARRFSIPLLALIALFCQVHATGHDGGEKGVLPTSSPPPSGRCNRNSINMGKLIDNILNDYDTHLLPEENGVNVTIELHVQDPRLSFKHLNICATNITLKSDFRKRIWTPDTCIINSKSSVIHSSPSENTFVILYEHGIVWSNFRLNVKAPCHVDLKMFPFDSLSCEIILESYSFNADEVRLTWHESPITLMEKIELPDFDLIGWSTSHHRLSYPNGIWDRAKVKFTFARRYGFYLFQSYFPTSLTVISSWVGFFFDVRSVSARITLGVSSLLALTFQFGNVLRHLPRVSYIKAWERERQIGSKVLGHWLNQIRKTRKNDSRANGSSETGGGMRKRFLLPSLGRGDPEEVRTPKVPSCLSRFYDAIRRGIHTLCPPDRDWTITSVQVDRCSMIMFPLSFLILVHLFHEDGQTHAHRLGSINDLGEIDRDEEERVRSGSTMSMERRKRMGLTADEEATVNGYLEKLSVLADKKYGVAEESDKPWSSFSRRLKDDSGRRRKSINPEENGRHFEGDIVLFPDQAEALYQAAMEEGKTRKKRKFIGSNIRRWDASRPIVYSFDGSHTLREQKIIELALEHWHNITCLDFVRRDDSTSGNRIVFTDVDGCASNVGRHPLGEEQLVSLAPECIRLGVIAHEVAHALGFWHEQSRPDRDNYVNVRWENIDKDSKGQFLKEDPEEVDNGDVPYDYGSIMHYRSKAFARYDDLYTLNTFITDYQKTIGQRDQLSFNDIALMNKIYCSASCRVQLPCQRGGYTDPRRCDRCRCPDGFTGQLCDQVMPGYGSICGQECSWLLTAPLGYIVEMQFYGDFEMYCKVRHSLCMDYVEVRNSTDFANTGMRYCCFGTPLTIIRSATEDMLARARAVAPAGQWQEWHSWTACSATCGACGSRIRTRTCPPGAVCAGKPIETEVCGTQPCDGLCTHKKVQHKECSGFLAVLRGSGCSKPDPVPTEACDRPCCPGFILQDGYCQREQSSSWS</sequence>
<dbReference type="InterPro" id="IPR036734">
    <property type="entry name" value="Neur_chan_lig-bd_sf"/>
</dbReference>
<comment type="cofactor">
    <cofactor evidence="12 13">
        <name>Zn(2+)</name>
        <dbReference type="ChEBI" id="CHEBI:29105"/>
    </cofactor>
    <text evidence="12 13">Binds 1 zinc ion per subunit.</text>
</comment>
<dbReference type="PANTHER" id="PTHR10127">
    <property type="entry name" value="DISCOIDIN, CUB, EGF, LAMININ , AND ZINC METALLOPROTEASE DOMAIN CONTAINING"/>
    <property type="match status" value="1"/>
</dbReference>
<evidence type="ECO:0000256" key="10">
    <source>
        <dbReference type="ARBA" id="ARBA00023180"/>
    </source>
</evidence>
<reference evidence="14" key="2">
    <citation type="submission" date="2022-06" db="UniProtKB">
        <authorList>
            <consortium name="EnsemblMetazoa"/>
        </authorList>
    </citation>
    <scope>IDENTIFICATION</scope>
    <source>
        <strain evidence="14">PS312</strain>
    </source>
</reference>
<comment type="caution">
    <text evidence="11">Lacks conserved residue(s) required for the propagation of feature annotation.</text>
</comment>
<dbReference type="PROSITE" id="PS50092">
    <property type="entry name" value="TSP1"/>
    <property type="match status" value="1"/>
</dbReference>
<dbReference type="PROSITE" id="PS01186">
    <property type="entry name" value="EGF_2"/>
    <property type="match status" value="1"/>
</dbReference>
<dbReference type="InterPro" id="IPR002049">
    <property type="entry name" value="LE_dom"/>
</dbReference>
<dbReference type="InterPro" id="IPR006029">
    <property type="entry name" value="Neurotrans-gated_channel_TM"/>
</dbReference>
<keyword evidence="15" id="KW-1185">Reference proteome</keyword>
<dbReference type="PROSITE" id="PS01180">
    <property type="entry name" value="CUB"/>
    <property type="match status" value="1"/>
</dbReference>
<dbReference type="SUPFAM" id="SSF55486">
    <property type="entry name" value="Metalloproteases ('zincins'), catalytic domain"/>
    <property type="match status" value="1"/>
</dbReference>
<evidence type="ECO:0000313" key="14">
    <source>
        <dbReference type="EnsemblMetazoa" id="PPA17876.1"/>
    </source>
</evidence>
<dbReference type="SMART" id="SM00235">
    <property type="entry name" value="ZnMc"/>
    <property type="match status" value="1"/>
</dbReference>
<evidence type="ECO:0000256" key="7">
    <source>
        <dbReference type="ARBA" id="ARBA00023049"/>
    </source>
</evidence>
<dbReference type="Pfam" id="PF01400">
    <property type="entry name" value="Astacin"/>
    <property type="match status" value="1"/>
</dbReference>
<dbReference type="InterPro" id="IPR000859">
    <property type="entry name" value="CUB_dom"/>
</dbReference>
<dbReference type="Gene3D" id="2.60.120.290">
    <property type="entry name" value="Spermadhesin, CUB domain"/>
    <property type="match status" value="1"/>
</dbReference>
<keyword evidence="7 12" id="KW-0482">Metalloprotease</keyword>
<dbReference type="InterPro" id="IPR006026">
    <property type="entry name" value="Peptidase_Metallo"/>
</dbReference>
<dbReference type="EC" id="3.4.24.-" evidence="13"/>
<keyword evidence="4 12" id="KW-0479">Metal-binding</keyword>
<evidence type="ECO:0000256" key="11">
    <source>
        <dbReference type="PROSITE-ProRule" id="PRU00059"/>
    </source>
</evidence>
<gene>
    <name evidence="14" type="primary">WBGene00107430</name>
</gene>
<dbReference type="InterPro" id="IPR036383">
    <property type="entry name" value="TSP1_rpt_sf"/>
</dbReference>
<dbReference type="Gene3D" id="2.70.170.10">
    <property type="entry name" value="Neurotransmitter-gated ion-channel ligand-binding domain"/>
    <property type="match status" value="1"/>
</dbReference>
<dbReference type="InterPro" id="IPR038050">
    <property type="entry name" value="Neuro_actylchol_rec"/>
</dbReference>
<dbReference type="Pfam" id="PF02932">
    <property type="entry name" value="Neur_chan_memb"/>
    <property type="match status" value="1"/>
</dbReference>
<keyword evidence="2" id="KW-0245">EGF-like domain</keyword>
<dbReference type="GO" id="GO:0006508">
    <property type="term" value="P:proteolysis"/>
    <property type="evidence" value="ECO:0007669"/>
    <property type="project" value="UniProtKB-KW"/>
</dbReference>
<feature type="disulfide bond" evidence="12">
    <location>
        <begin position="584"/>
        <end position="739"/>
    </location>
</feature>
<dbReference type="Pfam" id="PF02931">
    <property type="entry name" value="Neur_chan_LBD"/>
    <property type="match status" value="1"/>
</dbReference>
<dbReference type="SUPFAM" id="SSF82895">
    <property type="entry name" value="TSP-1 type 1 repeat"/>
    <property type="match status" value="1"/>
</dbReference>
<dbReference type="InterPro" id="IPR024079">
    <property type="entry name" value="MetalloPept_cat_dom_sf"/>
</dbReference>
<dbReference type="InterPro" id="IPR035914">
    <property type="entry name" value="Sperma_CUB_dom_sf"/>
</dbReference>
<dbReference type="Gene3D" id="3.40.390.10">
    <property type="entry name" value="Collagenase (Catalytic Domain)"/>
    <property type="match status" value="1"/>
</dbReference>
<feature type="active site" evidence="12">
    <location>
        <position position="637"/>
    </location>
</feature>
<dbReference type="SMART" id="SM00209">
    <property type="entry name" value="TSP1"/>
    <property type="match status" value="1"/>
</dbReference>
<protein>
    <recommendedName>
        <fullName evidence="13">Metalloendopeptidase</fullName>
        <ecNumber evidence="13">3.4.24.-</ecNumber>
    </recommendedName>
</protein>
<name>A0A2A6C9M0_PRIPA</name>
<evidence type="ECO:0000313" key="15">
    <source>
        <dbReference type="Proteomes" id="UP000005239"/>
    </source>
</evidence>
<dbReference type="PANTHER" id="PTHR10127:SF813">
    <property type="entry name" value="ZINC METALLOPROTEINASE DPY-31"/>
    <property type="match status" value="1"/>
</dbReference>
<dbReference type="Pfam" id="PF00090">
    <property type="entry name" value="TSP_1"/>
    <property type="match status" value="1"/>
</dbReference>
<dbReference type="FunFam" id="3.40.390.10:FF:000028">
    <property type="entry name" value="Zinc metalloproteinase"/>
    <property type="match status" value="1"/>
</dbReference>
<dbReference type="InterPro" id="IPR000884">
    <property type="entry name" value="TSP1_rpt"/>
</dbReference>
<keyword evidence="10" id="KW-0325">Glycoprotein</keyword>
<dbReference type="GO" id="GO:0005615">
    <property type="term" value="C:extracellular space"/>
    <property type="evidence" value="ECO:0000318"/>
    <property type="project" value="GO_Central"/>
</dbReference>
<comment type="subcellular location">
    <subcellularLocation>
        <location evidence="1">Membrane</location>
        <topology evidence="1">Multi-pass membrane protein</topology>
    </subcellularLocation>
</comment>
<feature type="chain" id="PRO_5042620816" description="Metalloendopeptidase" evidence="13">
    <location>
        <begin position="24"/>
        <end position="976"/>
    </location>
</feature>
<dbReference type="SUPFAM" id="SSF90112">
    <property type="entry name" value="Neurotransmitter-gated ion-channel transmembrane pore"/>
    <property type="match status" value="1"/>
</dbReference>
<evidence type="ECO:0000256" key="4">
    <source>
        <dbReference type="ARBA" id="ARBA00022723"/>
    </source>
</evidence>
<keyword evidence="13" id="KW-0732">Signal</keyword>
<dbReference type="SUPFAM" id="SSF49854">
    <property type="entry name" value="Spermadhesin, CUB domain"/>
    <property type="match status" value="1"/>
</dbReference>
<evidence type="ECO:0000256" key="2">
    <source>
        <dbReference type="ARBA" id="ARBA00022536"/>
    </source>
</evidence>
<dbReference type="FunFam" id="2.20.100.10:FF:000129">
    <property type="entry name" value="Zinc metalloproteinase dpy-31"/>
    <property type="match status" value="1"/>
</dbReference>
<dbReference type="GO" id="GO:0005230">
    <property type="term" value="F:extracellular ligand-gated monoatomic ion channel activity"/>
    <property type="evidence" value="ECO:0007669"/>
    <property type="project" value="InterPro"/>
</dbReference>
<dbReference type="InterPro" id="IPR034035">
    <property type="entry name" value="Astacin-like_dom"/>
</dbReference>
<evidence type="ECO:0000256" key="12">
    <source>
        <dbReference type="PROSITE-ProRule" id="PRU01211"/>
    </source>
</evidence>
<evidence type="ECO:0000256" key="1">
    <source>
        <dbReference type="ARBA" id="ARBA00004141"/>
    </source>
</evidence>
<dbReference type="EnsemblMetazoa" id="PPA17876.1">
    <property type="protein sequence ID" value="PPA17876.1"/>
    <property type="gene ID" value="WBGene00107430"/>
</dbReference>
<dbReference type="CDD" id="cd18990">
    <property type="entry name" value="LGIC_ECD_GABAAR"/>
    <property type="match status" value="1"/>
</dbReference>
<dbReference type="PROSITE" id="PS00236">
    <property type="entry name" value="NEUROTR_ION_CHANNEL"/>
    <property type="match status" value="1"/>
</dbReference>
<evidence type="ECO:0000256" key="13">
    <source>
        <dbReference type="RuleBase" id="RU361183"/>
    </source>
</evidence>
<dbReference type="GO" id="GO:0008270">
    <property type="term" value="F:zinc ion binding"/>
    <property type="evidence" value="ECO:0007669"/>
    <property type="project" value="UniProtKB-UniRule"/>
</dbReference>
<evidence type="ECO:0000256" key="6">
    <source>
        <dbReference type="ARBA" id="ARBA00022833"/>
    </source>
</evidence>
<dbReference type="Gene3D" id="2.20.100.10">
    <property type="entry name" value="Thrombospondin type-1 (TSP1) repeat"/>
    <property type="match status" value="1"/>
</dbReference>
<dbReference type="InterPro" id="IPR036719">
    <property type="entry name" value="Neuro-gated_channel_TM_sf"/>
</dbReference>
<evidence type="ECO:0000256" key="8">
    <source>
        <dbReference type="ARBA" id="ARBA00023136"/>
    </source>
</evidence>
<dbReference type="CDD" id="cd00055">
    <property type="entry name" value="EGF_Lam"/>
    <property type="match status" value="1"/>
</dbReference>
<feature type="binding site" evidence="12">
    <location>
        <position position="646"/>
    </location>
    <ligand>
        <name>Zn(2+)</name>
        <dbReference type="ChEBI" id="CHEBI:29105"/>
        <note>catalytic</note>
    </ligand>
</feature>
<dbReference type="PRINTS" id="PR00480">
    <property type="entry name" value="ASTACIN"/>
</dbReference>